<dbReference type="EMBL" id="AVPL01000030">
    <property type="protein sequence ID" value="KGN40815.1"/>
    <property type="molecule type" value="Genomic_DNA"/>
</dbReference>
<feature type="region of interest" description="Disordered" evidence="5">
    <location>
        <begin position="118"/>
        <end position="167"/>
    </location>
</feature>
<evidence type="ECO:0000256" key="3">
    <source>
        <dbReference type="ARBA" id="ARBA00022729"/>
    </source>
</evidence>
<comment type="subcellular location">
    <subcellularLocation>
        <location evidence="1">Cell envelope</location>
    </subcellularLocation>
</comment>
<dbReference type="STRING" id="1385519.N801_10930"/>
<organism evidence="8 9">
    <name type="scientific">Knoellia aerolata DSM 18566</name>
    <dbReference type="NCBI Taxonomy" id="1385519"/>
    <lineage>
        <taxon>Bacteria</taxon>
        <taxon>Bacillati</taxon>
        <taxon>Actinomycetota</taxon>
        <taxon>Actinomycetes</taxon>
        <taxon>Micrococcales</taxon>
        <taxon>Intrasporangiaceae</taxon>
        <taxon>Knoellia</taxon>
    </lineage>
</organism>
<feature type="domain" description="CopC" evidence="7">
    <location>
        <begin position="29"/>
        <end position="122"/>
    </location>
</feature>
<dbReference type="InterPro" id="IPR014755">
    <property type="entry name" value="Cu-Rt/internalin_Ig-like"/>
</dbReference>
<keyword evidence="2" id="KW-0479">Metal-binding</keyword>
<protein>
    <submittedName>
        <fullName evidence="8">Copper resistance protein C</fullName>
    </submittedName>
</protein>
<evidence type="ECO:0000256" key="4">
    <source>
        <dbReference type="ARBA" id="ARBA00023008"/>
    </source>
</evidence>
<keyword evidence="6" id="KW-0812">Transmembrane</keyword>
<dbReference type="InterPro" id="IPR007348">
    <property type="entry name" value="CopC_dom"/>
</dbReference>
<evidence type="ECO:0000313" key="8">
    <source>
        <dbReference type="EMBL" id="KGN40815.1"/>
    </source>
</evidence>
<dbReference type="Pfam" id="PF04234">
    <property type="entry name" value="CopC"/>
    <property type="match status" value="1"/>
</dbReference>
<evidence type="ECO:0000313" key="9">
    <source>
        <dbReference type="Proteomes" id="UP000030013"/>
    </source>
</evidence>
<name>A0A0A0JTQ1_9MICO</name>
<dbReference type="InterPro" id="IPR032694">
    <property type="entry name" value="CopC/D"/>
</dbReference>
<feature type="compositionally biased region" description="Low complexity" evidence="5">
    <location>
        <begin position="126"/>
        <end position="162"/>
    </location>
</feature>
<dbReference type="GO" id="GO:0046688">
    <property type="term" value="P:response to copper ion"/>
    <property type="evidence" value="ECO:0007669"/>
    <property type="project" value="InterPro"/>
</dbReference>
<accession>A0A0A0JTQ1</accession>
<feature type="transmembrane region" description="Helical" evidence="6">
    <location>
        <begin position="174"/>
        <end position="195"/>
    </location>
</feature>
<dbReference type="AlphaFoldDB" id="A0A0A0JTQ1"/>
<keyword evidence="3" id="KW-0732">Signal</keyword>
<dbReference type="GO" id="GO:0006825">
    <property type="term" value="P:copper ion transport"/>
    <property type="evidence" value="ECO:0007669"/>
    <property type="project" value="InterPro"/>
</dbReference>
<proteinExistence type="predicted"/>
<keyword evidence="6" id="KW-0472">Membrane</keyword>
<dbReference type="SUPFAM" id="SSF81296">
    <property type="entry name" value="E set domains"/>
    <property type="match status" value="1"/>
</dbReference>
<dbReference type="InterPro" id="IPR014756">
    <property type="entry name" value="Ig_E-set"/>
</dbReference>
<sequence length="202" mass="20176">MRTTTRALALLLITAWVGLGVAALPARAHSRLLLSSPADGATVPASPGELVLTFNEDINPEFVTVRVTDGEGGAVVDADATVTGPTVTVPVAQPIAAGSYKITYRVVSADSHPISGSTAFTIAGDPQASPSAAPSPSAEPPSRSASATPSTPQASPSPSAVAADERGTSGGTPLVVWVVGFGVLAAAVAATFHAIRRDRDGT</sequence>
<reference evidence="8 9" key="1">
    <citation type="submission" date="2013-08" db="EMBL/GenBank/DDBJ databases">
        <title>The genome sequence of Knoellia aerolata.</title>
        <authorList>
            <person name="Zhu W."/>
            <person name="Wang G."/>
        </authorList>
    </citation>
    <scope>NUCLEOTIDE SEQUENCE [LARGE SCALE GENOMIC DNA]</scope>
    <source>
        <strain evidence="8 9">DSM 18566</strain>
    </source>
</reference>
<dbReference type="Proteomes" id="UP000030013">
    <property type="component" value="Unassembled WGS sequence"/>
</dbReference>
<dbReference type="GO" id="GO:0030313">
    <property type="term" value="C:cell envelope"/>
    <property type="evidence" value="ECO:0007669"/>
    <property type="project" value="UniProtKB-SubCell"/>
</dbReference>
<dbReference type="RefSeq" id="WP_035937885.1">
    <property type="nucleotide sequence ID" value="NZ_AVPL01000030.1"/>
</dbReference>
<evidence type="ECO:0000256" key="5">
    <source>
        <dbReference type="SAM" id="MobiDB-lite"/>
    </source>
</evidence>
<dbReference type="GO" id="GO:0042597">
    <property type="term" value="C:periplasmic space"/>
    <property type="evidence" value="ECO:0007669"/>
    <property type="project" value="InterPro"/>
</dbReference>
<evidence type="ECO:0000259" key="7">
    <source>
        <dbReference type="Pfam" id="PF04234"/>
    </source>
</evidence>
<dbReference type="eggNOG" id="COG2372">
    <property type="taxonomic scope" value="Bacteria"/>
</dbReference>
<comment type="caution">
    <text evidence="8">The sequence shown here is derived from an EMBL/GenBank/DDBJ whole genome shotgun (WGS) entry which is preliminary data.</text>
</comment>
<evidence type="ECO:0000256" key="2">
    <source>
        <dbReference type="ARBA" id="ARBA00022723"/>
    </source>
</evidence>
<evidence type="ECO:0000256" key="6">
    <source>
        <dbReference type="SAM" id="Phobius"/>
    </source>
</evidence>
<evidence type="ECO:0000256" key="1">
    <source>
        <dbReference type="ARBA" id="ARBA00004196"/>
    </source>
</evidence>
<gene>
    <name evidence="8" type="ORF">N801_10930</name>
</gene>
<dbReference type="GO" id="GO:0005507">
    <property type="term" value="F:copper ion binding"/>
    <property type="evidence" value="ECO:0007669"/>
    <property type="project" value="InterPro"/>
</dbReference>
<dbReference type="PANTHER" id="PTHR34820:SF4">
    <property type="entry name" value="INNER MEMBRANE PROTEIN YEBZ"/>
    <property type="match status" value="1"/>
</dbReference>
<keyword evidence="6" id="KW-1133">Transmembrane helix</keyword>
<dbReference type="GO" id="GO:0005886">
    <property type="term" value="C:plasma membrane"/>
    <property type="evidence" value="ECO:0007669"/>
    <property type="project" value="TreeGrafter"/>
</dbReference>
<dbReference type="Gene3D" id="2.60.40.1220">
    <property type="match status" value="1"/>
</dbReference>
<keyword evidence="4" id="KW-0186">Copper</keyword>
<dbReference type="PANTHER" id="PTHR34820">
    <property type="entry name" value="INNER MEMBRANE PROTEIN YEBZ"/>
    <property type="match status" value="1"/>
</dbReference>
<keyword evidence="9" id="KW-1185">Reference proteome</keyword>